<keyword evidence="4" id="KW-0812">Transmembrane</keyword>
<keyword evidence="4" id="KW-1133">Transmembrane helix</keyword>
<keyword evidence="4" id="KW-0472">Membrane</keyword>
<feature type="domain" description="Glycosyltransferase 2-like" evidence="5">
    <location>
        <begin position="41"/>
        <end position="158"/>
    </location>
</feature>
<name>H1XR54_CALAY</name>
<dbReference type="InterPro" id="IPR001173">
    <property type="entry name" value="Glyco_trans_2-like"/>
</dbReference>
<evidence type="ECO:0000313" key="8">
    <source>
        <dbReference type="Proteomes" id="UP000004671"/>
    </source>
</evidence>
<dbReference type="Proteomes" id="UP000004671">
    <property type="component" value="Chromosome"/>
</dbReference>
<dbReference type="PANTHER" id="PTHR43630:SF1">
    <property type="entry name" value="POLY-BETA-1,6-N-ACETYL-D-GLUCOSAMINE SYNTHASE"/>
    <property type="match status" value="1"/>
</dbReference>
<feature type="transmembrane region" description="Helical" evidence="4">
    <location>
        <begin position="277"/>
        <end position="295"/>
    </location>
</feature>
<dbReference type="STRING" id="880073.Cabys_305"/>
<feature type="transmembrane region" description="Helical" evidence="4">
    <location>
        <begin position="307"/>
        <end position="329"/>
    </location>
</feature>
<dbReference type="InParanoid" id="H1XR54"/>
<gene>
    <name evidence="6" type="ORF">Cabys_305</name>
    <name evidence="7" type="ORF">Calab_1585</name>
</gene>
<evidence type="ECO:0000256" key="1">
    <source>
        <dbReference type="ARBA" id="ARBA00006739"/>
    </source>
</evidence>
<proteinExistence type="inferred from homology"/>
<reference evidence="7 8" key="1">
    <citation type="submission" date="2011-09" db="EMBL/GenBank/DDBJ databases">
        <title>The permanent draft genome of Caldithrix abyssi DSM 13497.</title>
        <authorList>
            <consortium name="US DOE Joint Genome Institute (JGI-PGF)"/>
            <person name="Lucas S."/>
            <person name="Han J."/>
            <person name="Lapidus A."/>
            <person name="Bruce D."/>
            <person name="Goodwin L."/>
            <person name="Pitluck S."/>
            <person name="Peters L."/>
            <person name="Kyrpides N."/>
            <person name="Mavromatis K."/>
            <person name="Ivanova N."/>
            <person name="Mikhailova N."/>
            <person name="Chertkov O."/>
            <person name="Detter J.C."/>
            <person name="Tapia R."/>
            <person name="Han C."/>
            <person name="Land M."/>
            <person name="Hauser L."/>
            <person name="Markowitz V."/>
            <person name="Cheng J.-F."/>
            <person name="Hugenholtz P."/>
            <person name="Woyke T."/>
            <person name="Wu D."/>
            <person name="Spring S."/>
            <person name="Brambilla E."/>
            <person name="Klenk H.-P."/>
            <person name="Eisen J.A."/>
        </authorList>
    </citation>
    <scope>NUCLEOTIDE SEQUENCE [LARGE SCALE GENOMIC DNA]</scope>
    <source>
        <strain evidence="7 8">DSM 13497</strain>
    </source>
</reference>
<dbReference type="eggNOG" id="COG1215">
    <property type="taxonomic scope" value="Bacteria"/>
</dbReference>
<accession>H1XR54</accession>
<dbReference type="AlphaFoldDB" id="H1XR54"/>
<dbReference type="SUPFAM" id="SSF53448">
    <property type="entry name" value="Nucleotide-diphospho-sugar transferases"/>
    <property type="match status" value="1"/>
</dbReference>
<keyword evidence="2" id="KW-0328">Glycosyltransferase</keyword>
<dbReference type="KEGG" id="caby:Cabys_305"/>
<dbReference type="Pfam" id="PF00535">
    <property type="entry name" value="Glycos_transf_2"/>
    <property type="match status" value="1"/>
</dbReference>
<evidence type="ECO:0000313" key="9">
    <source>
        <dbReference type="Proteomes" id="UP000183868"/>
    </source>
</evidence>
<keyword evidence="3 7" id="KW-0808">Transferase</keyword>
<dbReference type="Gene3D" id="3.90.550.10">
    <property type="entry name" value="Spore Coat Polysaccharide Biosynthesis Protein SpsA, Chain A"/>
    <property type="match status" value="1"/>
</dbReference>
<dbReference type="Proteomes" id="UP000183868">
    <property type="component" value="Chromosome"/>
</dbReference>
<keyword evidence="8" id="KW-1185">Reference proteome</keyword>
<comment type="similarity">
    <text evidence="1">Belongs to the glycosyltransferase 2 family.</text>
</comment>
<dbReference type="PaxDb" id="880073-Calab_1585"/>
<dbReference type="RefSeq" id="WP_006928279.1">
    <property type="nucleotide sequence ID" value="NZ_CM001402.1"/>
</dbReference>
<protein>
    <submittedName>
        <fullName evidence="7">Glycosyl transferase family 2</fullName>
    </submittedName>
    <submittedName>
        <fullName evidence="6">Glycosyltransferase, catalytic subunit of cellulose synthase and poly-beta-1,6-N-acetylglucosamine synthase</fullName>
    </submittedName>
</protein>
<dbReference type="InterPro" id="IPR029044">
    <property type="entry name" value="Nucleotide-diphossugar_trans"/>
</dbReference>
<dbReference type="HOGENOM" id="CLU_055604_1_0_0"/>
<evidence type="ECO:0000313" key="6">
    <source>
        <dbReference type="EMBL" id="APF17056.1"/>
    </source>
</evidence>
<dbReference type="EMBL" id="CP018099">
    <property type="protein sequence ID" value="APF17056.1"/>
    <property type="molecule type" value="Genomic_DNA"/>
</dbReference>
<feature type="transmembrane region" description="Helical" evidence="4">
    <location>
        <begin position="6"/>
        <end position="26"/>
    </location>
</feature>
<dbReference type="GO" id="GO:0016757">
    <property type="term" value="F:glycosyltransferase activity"/>
    <property type="evidence" value="ECO:0007669"/>
    <property type="project" value="UniProtKB-KW"/>
</dbReference>
<dbReference type="EMBL" id="CM001402">
    <property type="protein sequence ID" value="EHO41205.1"/>
    <property type="molecule type" value="Genomic_DNA"/>
</dbReference>
<sequence length="365" mass="42546">MDGLLLLFLLIALIYFTILHFTFWGLKKLPLKEQSAFPQVSVVIAAHNEAQRIRPTLRSLEKLAYPADRYEIILVDDASDDDTASVIEAFCQKHENWKLIRLNSRDDFLSGKKRALKEGIARSRGEIIFTTDADCTVPPQWLTFMTAYFERDVDMVLGYSPLKRFKGWMNRILQFDNLFSAIVAAAPTTWGLALTSVGRNLAYRKETYRALGGFDALKKHRSGDDVYLTERFSKQAKGRIVFCPHPETFVETLPVTDFKTFWHQQIRKNSKTLRKSFLNTVFSVGVFLVYAYLWIFPLFRPAFVELWMAVIGLKLLLEFITLTLAARLFQRRWLVPWLPLFQLFYPLYITFFTILGAFQIYQWKK</sequence>
<organism evidence="7 8">
    <name type="scientific">Caldithrix abyssi DSM 13497</name>
    <dbReference type="NCBI Taxonomy" id="880073"/>
    <lineage>
        <taxon>Bacteria</taxon>
        <taxon>Pseudomonadati</taxon>
        <taxon>Calditrichota</taxon>
        <taxon>Calditrichia</taxon>
        <taxon>Calditrichales</taxon>
        <taxon>Calditrichaceae</taxon>
        <taxon>Caldithrix</taxon>
    </lineage>
</organism>
<feature type="transmembrane region" description="Helical" evidence="4">
    <location>
        <begin position="341"/>
        <end position="361"/>
    </location>
</feature>
<reference evidence="6 9" key="2">
    <citation type="submission" date="2016-11" db="EMBL/GenBank/DDBJ databases">
        <title>Genomic analysis of Caldithrix abyssi and proposal of a novel bacterial phylum Caldithrichaeota.</title>
        <authorList>
            <person name="Kublanov I."/>
            <person name="Sigalova O."/>
            <person name="Gavrilov S."/>
            <person name="Lebedinsky A."/>
            <person name="Ivanova N."/>
            <person name="Daum C."/>
            <person name="Reddy T."/>
            <person name="Klenk H.P."/>
            <person name="Goker M."/>
            <person name="Reva O."/>
            <person name="Miroshnichenko M."/>
            <person name="Kyprides N."/>
            <person name="Woyke T."/>
            <person name="Gelfand M."/>
        </authorList>
    </citation>
    <scope>NUCLEOTIDE SEQUENCE [LARGE SCALE GENOMIC DNA]</scope>
    <source>
        <strain evidence="6 9">LF13</strain>
    </source>
</reference>
<evidence type="ECO:0000256" key="4">
    <source>
        <dbReference type="SAM" id="Phobius"/>
    </source>
</evidence>
<dbReference type="OrthoDB" id="9805625at2"/>
<evidence type="ECO:0000256" key="3">
    <source>
        <dbReference type="ARBA" id="ARBA00022679"/>
    </source>
</evidence>
<evidence type="ECO:0000256" key="2">
    <source>
        <dbReference type="ARBA" id="ARBA00022676"/>
    </source>
</evidence>
<evidence type="ECO:0000259" key="5">
    <source>
        <dbReference type="Pfam" id="PF00535"/>
    </source>
</evidence>
<dbReference type="PANTHER" id="PTHR43630">
    <property type="entry name" value="POLY-BETA-1,6-N-ACETYL-D-GLUCOSAMINE SYNTHASE"/>
    <property type="match status" value="1"/>
</dbReference>
<evidence type="ECO:0000313" key="7">
    <source>
        <dbReference type="EMBL" id="EHO41205.1"/>
    </source>
</evidence>